<dbReference type="OrthoDB" id="9785971at2"/>
<dbReference type="RefSeq" id="WP_072245252.1">
    <property type="nucleotide sequence ID" value="NZ_FBYC01000004.1"/>
</dbReference>
<sequence>MTESFIGHEIEPQLDWLELIAAIGAGHRLAKATITDSFLYRGKDTLLSRAAWIDGLGSLVKTATIFPENAAHGLANVNGAVALFADATGVLEAMLDFHLVTKWKTAGDSLFAASKLARPDSRKIALIGAGTVSRSMHAAYSALFPDAEFTVWNRSPGAAQEMARTLPRCHATDDLQNAVSQADIICTATLSKTPILRGAWLRPGQHIDLIGAFRPDMREADDLTLQRAKLFVDSYETTLDHIGELKIPLSEGTIAKKDIHADFYGSAQGSFFRPSDDAITLCKNGGGAHLDLMTSSYILSKWNAVVENKQA</sequence>
<protein>
    <submittedName>
        <fullName evidence="1 2">Ornithine cyclodeaminase</fullName>
    </submittedName>
</protein>
<evidence type="ECO:0000313" key="4">
    <source>
        <dbReference type="Proteomes" id="UP000182045"/>
    </source>
</evidence>
<dbReference type="EMBL" id="FBYC01000004">
    <property type="protein sequence ID" value="CUX80191.1"/>
    <property type="molecule type" value="Genomic_DNA"/>
</dbReference>
<organism evidence="2 3">
    <name type="scientific">Roseibaca calidilacus</name>
    <dbReference type="NCBI Taxonomy" id="1666912"/>
    <lineage>
        <taxon>Bacteria</taxon>
        <taxon>Pseudomonadati</taxon>
        <taxon>Pseudomonadota</taxon>
        <taxon>Alphaproteobacteria</taxon>
        <taxon>Rhodobacterales</taxon>
        <taxon>Paracoccaceae</taxon>
        <taxon>Roseinatronobacter</taxon>
    </lineage>
</organism>
<dbReference type="InterPro" id="IPR036291">
    <property type="entry name" value="NAD(P)-bd_dom_sf"/>
</dbReference>
<dbReference type="PANTHER" id="PTHR13812:SF19">
    <property type="entry name" value="KETIMINE REDUCTASE MU-CRYSTALLIN"/>
    <property type="match status" value="1"/>
</dbReference>
<accession>A0A0P7W6Z8</accession>
<dbReference type="InterPro" id="IPR023401">
    <property type="entry name" value="ODC_N"/>
</dbReference>
<dbReference type="InterPro" id="IPR003462">
    <property type="entry name" value="ODC_Mu_crystall"/>
</dbReference>
<proteinExistence type="predicted"/>
<dbReference type="Gene3D" id="3.30.1780.10">
    <property type="entry name" value="ornithine cyclodeaminase, domain 1"/>
    <property type="match status" value="1"/>
</dbReference>
<dbReference type="AlphaFoldDB" id="A0A0P7W6Z8"/>
<dbReference type="Proteomes" id="UP000050413">
    <property type="component" value="Unassembled WGS sequence"/>
</dbReference>
<reference evidence="1 4" key="2">
    <citation type="submission" date="2016-01" db="EMBL/GenBank/DDBJ databases">
        <authorList>
            <person name="Varghese N."/>
        </authorList>
    </citation>
    <scope>NUCLEOTIDE SEQUENCE [LARGE SCALE GENOMIC DNA]</scope>
    <source>
        <strain evidence="1 4">HL-91</strain>
    </source>
</reference>
<name>A0A0P7W6Z8_9RHOB</name>
<dbReference type="PATRIC" id="fig|1666912.4.peg.2200"/>
<dbReference type="STRING" id="1666912.Ga0058931_0898"/>
<dbReference type="EMBL" id="LJSG01000011">
    <property type="protein sequence ID" value="KPP92736.1"/>
    <property type="molecule type" value="Genomic_DNA"/>
</dbReference>
<evidence type="ECO:0000313" key="1">
    <source>
        <dbReference type="EMBL" id="CUX80191.1"/>
    </source>
</evidence>
<keyword evidence="4" id="KW-1185">Reference proteome</keyword>
<dbReference type="SUPFAM" id="SSF51735">
    <property type="entry name" value="NAD(P)-binding Rossmann-fold domains"/>
    <property type="match status" value="1"/>
</dbReference>
<dbReference type="PANTHER" id="PTHR13812">
    <property type="entry name" value="KETIMINE REDUCTASE MU-CRYSTALLIN"/>
    <property type="match status" value="1"/>
</dbReference>
<evidence type="ECO:0000313" key="2">
    <source>
        <dbReference type="EMBL" id="KPP92736.1"/>
    </source>
</evidence>
<dbReference type="Pfam" id="PF02423">
    <property type="entry name" value="OCD_Mu_crystall"/>
    <property type="match status" value="1"/>
</dbReference>
<dbReference type="GO" id="GO:0005737">
    <property type="term" value="C:cytoplasm"/>
    <property type="evidence" value="ECO:0007669"/>
    <property type="project" value="TreeGrafter"/>
</dbReference>
<gene>
    <name evidence="2" type="primary">ocd-2</name>
    <name evidence="1" type="ORF">Ga0058931_0898</name>
    <name evidence="2" type="ORF">HLUCCA05_10095</name>
</gene>
<dbReference type="Gene3D" id="3.40.50.720">
    <property type="entry name" value="NAD(P)-binding Rossmann-like Domain"/>
    <property type="match status" value="1"/>
</dbReference>
<evidence type="ECO:0000313" key="3">
    <source>
        <dbReference type="Proteomes" id="UP000050413"/>
    </source>
</evidence>
<comment type="caution">
    <text evidence="2">The sequence shown here is derived from an EMBL/GenBank/DDBJ whole genome shotgun (WGS) entry which is preliminary data.</text>
</comment>
<reference evidence="2 3" key="1">
    <citation type="submission" date="2015-09" db="EMBL/GenBank/DDBJ databases">
        <title>Identification and resolution of microdiversity through metagenomic sequencing of parallel consortia.</title>
        <authorList>
            <person name="Nelson W.C."/>
            <person name="Romine M.F."/>
            <person name="Lindemann S.R."/>
        </authorList>
    </citation>
    <scope>NUCLEOTIDE SEQUENCE [LARGE SCALE GENOMIC DNA]</scope>
    <source>
        <strain evidence="2">HL-91</strain>
    </source>
</reference>
<dbReference type="Proteomes" id="UP000182045">
    <property type="component" value="Unassembled WGS sequence"/>
</dbReference>